<proteinExistence type="predicted"/>
<dbReference type="EMBL" id="JAULUE010002051">
    <property type="protein sequence ID" value="KAK5902293.1"/>
    <property type="molecule type" value="Genomic_DNA"/>
</dbReference>
<name>A0AAN8CJ02_9TELE</name>
<keyword evidence="2" id="KW-1185">Reference proteome</keyword>
<evidence type="ECO:0000313" key="2">
    <source>
        <dbReference type="Proteomes" id="UP001335648"/>
    </source>
</evidence>
<dbReference type="AlphaFoldDB" id="A0AAN8CJ02"/>
<dbReference type="Proteomes" id="UP001335648">
    <property type="component" value="Unassembled WGS sequence"/>
</dbReference>
<protein>
    <submittedName>
        <fullName evidence="1">Uncharacterized protein</fullName>
    </submittedName>
</protein>
<organism evidence="1 2">
    <name type="scientific">Champsocephalus esox</name>
    <name type="common">pike icefish</name>
    <dbReference type="NCBI Taxonomy" id="159716"/>
    <lineage>
        <taxon>Eukaryota</taxon>
        <taxon>Metazoa</taxon>
        <taxon>Chordata</taxon>
        <taxon>Craniata</taxon>
        <taxon>Vertebrata</taxon>
        <taxon>Euteleostomi</taxon>
        <taxon>Actinopterygii</taxon>
        <taxon>Neopterygii</taxon>
        <taxon>Teleostei</taxon>
        <taxon>Neoteleostei</taxon>
        <taxon>Acanthomorphata</taxon>
        <taxon>Eupercaria</taxon>
        <taxon>Perciformes</taxon>
        <taxon>Notothenioidei</taxon>
        <taxon>Channichthyidae</taxon>
        <taxon>Champsocephalus</taxon>
    </lineage>
</organism>
<sequence>MRAAVRELGYSRAQDIHLGLNPTFSPGLHADGKPDKMIFCRKKSLLILSLLIHSLVPSQLSVAHVAEQGPDGGFC</sequence>
<evidence type="ECO:0000313" key="1">
    <source>
        <dbReference type="EMBL" id="KAK5902293.1"/>
    </source>
</evidence>
<comment type="caution">
    <text evidence="1">The sequence shown here is derived from an EMBL/GenBank/DDBJ whole genome shotgun (WGS) entry which is preliminary data.</text>
</comment>
<reference evidence="1 2" key="1">
    <citation type="journal article" date="2023" name="Mol. Biol. Evol.">
        <title>Genomics of Secondarily Temperate Adaptation in the Only Non-Antarctic Icefish.</title>
        <authorList>
            <person name="Rivera-Colon A.G."/>
            <person name="Rayamajhi N."/>
            <person name="Minhas B.F."/>
            <person name="Madrigal G."/>
            <person name="Bilyk K.T."/>
            <person name="Yoon V."/>
            <person name="Hune M."/>
            <person name="Gregory S."/>
            <person name="Cheng C.H.C."/>
            <person name="Catchen J.M."/>
        </authorList>
    </citation>
    <scope>NUCLEOTIDE SEQUENCE [LARGE SCALE GENOMIC DNA]</scope>
    <source>
        <strain evidence="1">JC2023a</strain>
    </source>
</reference>
<accession>A0AAN8CJ02</accession>
<gene>
    <name evidence="1" type="ORF">CesoFtcFv8_007562</name>
</gene>